<dbReference type="GO" id="GO:0015920">
    <property type="term" value="P:lipopolysaccharide transport"/>
    <property type="evidence" value="ECO:0007669"/>
    <property type="project" value="InterPro"/>
</dbReference>
<keyword evidence="1" id="KW-0813">Transport</keyword>
<evidence type="ECO:0000256" key="4">
    <source>
        <dbReference type="SAM" id="SignalP"/>
    </source>
</evidence>
<feature type="domain" description="Organic solvent tolerance-like N-terminal" evidence="5">
    <location>
        <begin position="39"/>
        <end position="154"/>
    </location>
</feature>
<evidence type="ECO:0000259" key="5">
    <source>
        <dbReference type="Pfam" id="PF03968"/>
    </source>
</evidence>
<dbReference type="NCBIfam" id="TIGR03002">
    <property type="entry name" value="outer_YhbN_LptA"/>
    <property type="match status" value="1"/>
</dbReference>
<reference evidence="6" key="1">
    <citation type="journal article" date="2011" name="Environ. Microbiol.">
        <title>Genomic insights into the metabolic potential of the polycyclic aromatic hydrocarbon degrading sulfate-reducing Deltaproteobacterium N47.</title>
        <authorList>
            <person name="Bergmann F."/>
            <person name="Selesi D."/>
            <person name="Weinmaier T."/>
            <person name="Tischler P."/>
            <person name="Rattei T."/>
            <person name="Meckenstock R.U."/>
        </authorList>
    </citation>
    <scope>NUCLEOTIDE SEQUENCE</scope>
</reference>
<keyword evidence="3" id="KW-0574">Periplasm</keyword>
<organism evidence="6">
    <name type="scientific">uncultured Desulfobacterium sp</name>
    <dbReference type="NCBI Taxonomy" id="201089"/>
    <lineage>
        <taxon>Bacteria</taxon>
        <taxon>Pseudomonadati</taxon>
        <taxon>Thermodesulfobacteriota</taxon>
        <taxon>Desulfobacteria</taxon>
        <taxon>Desulfobacterales</taxon>
        <taxon>Desulfobacteriaceae</taxon>
        <taxon>Desulfobacterium</taxon>
        <taxon>environmental samples</taxon>
    </lineage>
</organism>
<dbReference type="GO" id="GO:0009279">
    <property type="term" value="C:cell outer membrane"/>
    <property type="evidence" value="ECO:0007669"/>
    <property type="project" value="TreeGrafter"/>
</dbReference>
<evidence type="ECO:0000256" key="1">
    <source>
        <dbReference type="ARBA" id="ARBA00022448"/>
    </source>
</evidence>
<dbReference type="GO" id="GO:0030288">
    <property type="term" value="C:outer membrane-bounded periplasmic space"/>
    <property type="evidence" value="ECO:0007669"/>
    <property type="project" value="TreeGrafter"/>
</dbReference>
<feature type="signal peptide" evidence="4">
    <location>
        <begin position="1"/>
        <end position="24"/>
    </location>
</feature>
<keyword evidence="2 4" id="KW-0732">Signal</keyword>
<dbReference type="AlphaFoldDB" id="E1YLA1"/>
<proteinExistence type="predicted"/>
<dbReference type="Pfam" id="PF03968">
    <property type="entry name" value="LptD_N"/>
    <property type="match status" value="1"/>
</dbReference>
<evidence type="ECO:0000256" key="3">
    <source>
        <dbReference type="ARBA" id="ARBA00022764"/>
    </source>
</evidence>
<accession>E1YLA1</accession>
<dbReference type="Gene3D" id="2.60.450.10">
    <property type="entry name" value="Lipopolysaccharide (LPS) transport protein A like domain"/>
    <property type="match status" value="1"/>
</dbReference>
<dbReference type="GO" id="GO:0001530">
    <property type="term" value="F:lipopolysaccharide binding"/>
    <property type="evidence" value="ECO:0007669"/>
    <property type="project" value="InterPro"/>
</dbReference>
<dbReference type="EMBL" id="FR695877">
    <property type="protein sequence ID" value="CBX30884.1"/>
    <property type="molecule type" value="Genomic_DNA"/>
</dbReference>
<name>E1YLA1_9BACT</name>
<dbReference type="PANTHER" id="PTHR36504">
    <property type="entry name" value="LIPOPOLYSACCHARIDE EXPORT SYSTEM PROTEIN LPTA"/>
    <property type="match status" value="1"/>
</dbReference>
<dbReference type="PANTHER" id="PTHR36504:SF1">
    <property type="entry name" value="LIPOPOLYSACCHARIDE EXPORT SYSTEM PROTEIN LPTA"/>
    <property type="match status" value="1"/>
</dbReference>
<sequence>MCPAWYYSIISFLMVFLILSVASAEDTASLNAESSEKIHITADSLISDSNAKFAEFIGNVEAIQGEFVINSDKLKIFYKGDAKDKAASGTSDSIEKIIATGNVFIKSKDMSAVTQQAQYNTDTMIITLTGEGSKVFDQKNFVTGSKIILYRKEGVTKVEGDKSKRVTAVFYPKEKTPAAEKEGKEKQLISAIPENVSEKSKDISPEKQVLPMEKTGSMEKEKPVLSEAAIKPTVQQESVPLIPVPPAPPVAPVAPHISYEKDKAKSESASEKVVPGTLKKSMGITVFKGETVNGATDFQENLSATLTDNIKKNCPGILFLKAGSNNYPSDFKDFPKLASGDIDTFKLCESGRQLGLTTILAGSVTNIKSDTESKGVLFWKKTVYEISMSVRIELFDTETATKLFDESYTYKQGSDKAGLELAKSGKIEPAFLKEALNYYISSAGKTIYDIIKGQKWKGFISSVSEDKVTVSSGRNLGLSSGKVFAVYSSSVISGLGNQKFLIPGLKTGEIRITNVSDNSSEAVRISGNDFKEGYVVMPNPAKP</sequence>
<dbReference type="InterPro" id="IPR014340">
    <property type="entry name" value="LptA"/>
</dbReference>
<protein>
    <recommendedName>
        <fullName evidence="5">Organic solvent tolerance-like N-terminal domain-containing protein</fullName>
    </recommendedName>
</protein>
<feature type="chain" id="PRO_5003154978" description="Organic solvent tolerance-like N-terminal domain-containing protein" evidence="4">
    <location>
        <begin position="25"/>
        <end position="543"/>
    </location>
</feature>
<evidence type="ECO:0000256" key="2">
    <source>
        <dbReference type="ARBA" id="ARBA00022729"/>
    </source>
</evidence>
<dbReference type="InterPro" id="IPR052037">
    <property type="entry name" value="LPS_export_LptA"/>
</dbReference>
<dbReference type="GO" id="GO:0017089">
    <property type="term" value="F:glycolipid transfer activity"/>
    <property type="evidence" value="ECO:0007669"/>
    <property type="project" value="TreeGrafter"/>
</dbReference>
<evidence type="ECO:0000313" key="6">
    <source>
        <dbReference type="EMBL" id="CBX30884.1"/>
    </source>
</evidence>
<gene>
    <name evidence="6" type="ORF">N47_E43960</name>
</gene>
<dbReference type="InterPro" id="IPR005653">
    <property type="entry name" value="OstA-like_N"/>
</dbReference>